<dbReference type="AlphaFoldDB" id="A0A8J4GDA2"/>
<evidence type="ECO:0000313" key="1">
    <source>
        <dbReference type="EMBL" id="GIL81010.1"/>
    </source>
</evidence>
<evidence type="ECO:0000313" key="3">
    <source>
        <dbReference type="Proteomes" id="UP000722791"/>
    </source>
</evidence>
<dbReference type="Proteomes" id="UP000722791">
    <property type="component" value="Unassembled WGS sequence"/>
</dbReference>
<dbReference type="EMBL" id="BNCQ01000017">
    <property type="protein sequence ID" value="GIM04798.1"/>
    <property type="molecule type" value="Genomic_DNA"/>
</dbReference>
<dbReference type="PANTHER" id="PTHR14187:SF5">
    <property type="entry name" value="HEAT SHOCK 70 KDA PROTEIN 12A"/>
    <property type="match status" value="1"/>
</dbReference>
<dbReference type="Proteomes" id="UP000747110">
    <property type="component" value="Unassembled WGS sequence"/>
</dbReference>
<evidence type="ECO:0000313" key="4">
    <source>
        <dbReference type="Proteomes" id="UP000747110"/>
    </source>
</evidence>
<sequence>MMSSSREAGLFGTQRRITLIVHAYTLVFVGRVAHSVTSHTHTYTHACAYRPPDKVFTSFVVRGQLVEAEEVVERFFAPLHKSQTDIYFDLYGTHARDASYLDEPGMRLLGKAVLQLPEGWDQCEDVRREGTWGYIVQAELRFGTTEVTLTARNPRTHETVATSVEWSSDVADAVRDE</sequence>
<organism evidence="2 3">
    <name type="scientific">Volvox reticuliferus</name>
    <dbReference type="NCBI Taxonomy" id="1737510"/>
    <lineage>
        <taxon>Eukaryota</taxon>
        <taxon>Viridiplantae</taxon>
        <taxon>Chlorophyta</taxon>
        <taxon>core chlorophytes</taxon>
        <taxon>Chlorophyceae</taxon>
        <taxon>CS clade</taxon>
        <taxon>Chlamydomonadales</taxon>
        <taxon>Volvocaceae</taxon>
        <taxon>Volvox</taxon>
    </lineage>
</organism>
<accession>A0A8J4GDA2</accession>
<dbReference type="PANTHER" id="PTHR14187">
    <property type="entry name" value="ALPHA KINASE/ELONGATION FACTOR 2 KINASE"/>
    <property type="match status" value="1"/>
</dbReference>
<gene>
    <name evidence="1" type="ORF">Vretifemale_10145</name>
    <name evidence="2" type="ORF">Vretimale_9303</name>
</gene>
<keyword evidence="4" id="KW-1185">Reference proteome</keyword>
<dbReference type="EMBL" id="BNCP01000020">
    <property type="protein sequence ID" value="GIL81010.1"/>
    <property type="molecule type" value="Genomic_DNA"/>
</dbReference>
<reference evidence="2" key="1">
    <citation type="journal article" date="2021" name="Proc. Natl. Acad. Sci. U.S.A.">
        <title>Three genomes in the algal genus Volvox reveal the fate of a haploid sex-determining region after a transition to homothallism.</title>
        <authorList>
            <person name="Yamamoto K."/>
            <person name="Hamaji T."/>
            <person name="Kawai-Toyooka H."/>
            <person name="Matsuzaki R."/>
            <person name="Takahashi F."/>
            <person name="Nishimura Y."/>
            <person name="Kawachi M."/>
            <person name="Noguchi H."/>
            <person name="Minakuchi Y."/>
            <person name="Umen J.G."/>
            <person name="Toyoda A."/>
            <person name="Nozaki H."/>
        </authorList>
    </citation>
    <scope>NUCLEOTIDE SEQUENCE</scope>
    <source>
        <strain evidence="2">NIES-3785</strain>
        <strain evidence="1">NIES-3786</strain>
    </source>
</reference>
<proteinExistence type="predicted"/>
<evidence type="ECO:0000313" key="2">
    <source>
        <dbReference type="EMBL" id="GIM04798.1"/>
    </source>
</evidence>
<dbReference type="OrthoDB" id="549974at2759"/>
<comment type="caution">
    <text evidence="2">The sequence shown here is derived from an EMBL/GenBank/DDBJ whole genome shotgun (WGS) entry which is preliminary data.</text>
</comment>
<protein>
    <submittedName>
        <fullName evidence="2">Uncharacterized protein</fullName>
    </submittedName>
</protein>
<name>A0A8J4GDA2_9CHLO</name>